<dbReference type="Proteomes" id="UP000256514">
    <property type="component" value="Unassembled WGS sequence"/>
</dbReference>
<accession>A0A3D8ISI5</accession>
<dbReference type="PANTHER" id="PTHR39662">
    <property type="entry name" value="DUF354 DOMAIN-CONTAINING PROTEIN-RELATED"/>
    <property type="match status" value="1"/>
</dbReference>
<dbReference type="Pfam" id="PF04007">
    <property type="entry name" value="DUF354"/>
    <property type="match status" value="1"/>
</dbReference>
<dbReference type="EMBL" id="NXLT01000001">
    <property type="protein sequence ID" value="RDU68248.1"/>
    <property type="molecule type" value="Genomic_DNA"/>
</dbReference>
<proteinExistence type="predicted"/>
<dbReference type="InterPro" id="IPR007152">
    <property type="entry name" value="DUF354"/>
</dbReference>
<evidence type="ECO:0000313" key="1">
    <source>
        <dbReference type="EMBL" id="RDU68248.1"/>
    </source>
</evidence>
<organism evidence="1 2">
    <name type="scientific">Helicobacter equorum</name>
    <dbReference type="NCBI Taxonomy" id="361872"/>
    <lineage>
        <taxon>Bacteria</taxon>
        <taxon>Pseudomonadati</taxon>
        <taxon>Campylobacterota</taxon>
        <taxon>Epsilonproteobacteria</taxon>
        <taxon>Campylobacterales</taxon>
        <taxon>Helicobacteraceae</taxon>
        <taxon>Helicobacter</taxon>
    </lineage>
</organism>
<evidence type="ECO:0000313" key="2">
    <source>
        <dbReference type="Proteomes" id="UP000256514"/>
    </source>
</evidence>
<comment type="caution">
    <text evidence="1">The sequence shown here is derived from an EMBL/GenBank/DDBJ whole genome shotgun (WGS) entry which is preliminary data.</text>
</comment>
<gene>
    <name evidence="1" type="ORF">CQA54_00050</name>
</gene>
<dbReference type="SUPFAM" id="SSF53756">
    <property type="entry name" value="UDP-Glycosyltransferase/glycogen phosphorylase"/>
    <property type="match status" value="1"/>
</dbReference>
<reference evidence="1 2" key="1">
    <citation type="submission" date="2018-04" db="EMBL/GenBank/DDBJ databases">
        <title>Novel Campyloabacter and Helicobacter Species and Strains.</title>
        <authorList>
            <person name="Mannion A.J."/>
            <person name="Shen Z."/>
            <person name="Fox J.G."/>
        </authorList>
    </citation>
    <scope>NUCLEOTIDE SEQUENCE [LARGE SCALE GENOMIC DNA]</scope>
    <source>
        <strain evidence="1 2">MIT 12-6600</strain>
    </source>
</reference>
<protein>
    <recommendedName>
        <fullName evidence="3">DUF354 domain-containing protein</fullName>
    </recommendedName>
</protein>
<dbReference type="PANTHER" id="PTHR39662:SF1">
    <property type="entry name" value="DUF354 DOMAIN-CONTAINING PROTEIN"/>
    <property type="match status" value="1"/>
</dbReference>
<keyword evidence="2" id="KW-1185">Reference proteome</keyword>
<dbReference type="RefSeq" id="WP_115570214.1">
    <property type="nucleotide sequence ID" value="NZ_NXLT01000001.1"/>
</dbReference>
<evidence type="ECO:0008006" key="3">
    <source>
        <dbReference type="Google" id="ProtNLM"/>
    </source>
</evidence>
<dbReference type="AlphaFoldDB" id="A0A3D8ISI5"/>
<dbReference type="PIRSF" id="PIRSF005357">
    <property type="entry name" value="UCP005357"/>
    <property type="match status" value="1"/>
</dbReference>
<name>A0A3D8ISI5_9HELI</name>
<dbReference type="OrthoDB" id="129163at2"/>
<sequence length="360" mass="41219">MIWLDITDPKYVLFFRALLPYLRTLDEILITTRASSDYDECVQLLKLFRITHHCIGGYGGATKEGKFRARLHRQEEFLKFFGTKLPTLLITGASADAVHFAFGVGIPIVHFSDTPIAGHTCDSHLLTKLARLTLPLSDLIFYPFVLPQKCFKLLGMSADNIISYPFIDVALWLDDLPKGKDFRQALCIPTNRPTILMREEEYKAHYVSKKLPIIYESIELLAHNLDANIIIMPRYGSKELEQEFGKYANVWITNEKFAPEDFYPFIDVLVGGGGTMNLESCYLGIPTISTRSLLLFHDKYLLKHRLMSHAKSATQVLKLVREALTNKTPKIRQNALFFRTNKATALQHIITTLKQRFYKK</sequence>